<proteinExistence type="predicted"/>
<name>A0A5N5WEZ7_STRMB</name>
<dbReference type="RefSeq" id="WP_152262244.1">
    <property type="nucleotide sequence ID" value="NZ_VOKX01000003.1"/>
</dbReference>
<reference evidence="1 2" key="1">
    <citation type="journal article" date="2019" name="Microb. Cell Fact.">
        <title>Exploring novel herbicidin analogues by transcriptional regulator overexpression and MS/MS molecular networking.</title>
        <authorList>
            <person name="Shi Y."/>
            <person name="Gu R."/>
            <person name="Li Y."/>
            <person name="Wang X."/>
            <person name="Ren W."/>
            <person name="Li X."/>
            <person name="Wang L."/>
            <person name="Xie Y."/>
            <person name="Hong B."/>
        </authorList>
    </citation>
    <scope>NUCLEOTIDE SEQUENCE [LARGE SCALE GENOMIC DNA]</scope>
    <source>
        <strain evidence="1 2">US-43</strain>
    </source>
</reference>
<accession>A0A5N5WEZ7</accession>
<dbReference type="Pfam" id="PF10094">
    <property type="entry name" value="DUF2332"/>
    <property type="match status" value="1"/>
</dbReference>
<protein>
    <submittedName>
        <fullName evidence="1">DUF2332 domain-containing protein</fullName>
    </submittedName>
</protein>
<keyword evidence="2" id="KW-1185">Reference proteome</keyword>
<evidence type="ECO:0000313" key="2">
    <source>
        <dbReference type="Proteomes" id="UP000327000"/>
    </source>
</evidence>
<dbReference type="InterPro" id="IPR011200">
    <property type="entry name" value="UCP012608"/>
</dbReference>
<dbReference type="EMBL" id="VOKX01000003">
    <property type="protein sequence ID" value="KAB7852535.1"/>
    <property type="molecule type" value="Genomic_DNA"/>
</dbReference>
<dbReference type="Proteomes" id="UP000327000">
    <property type="component" value="Unassembled WGS sequence"/>
</dbReference>
<dbReference type="AlphaFoldDB" id="A0A5N5WEZ7"/>
<dbReference type="OrthoDB" id="8899077at2"/>
<organism evidence="1 2">
    <name type="scientific">Streptomyces mobaraensis</name>
    <name type="common">Streptoverticillium mobaraense</name>
    <dbReference type="NCBI Taxonomy" id="35621"/>
    <lineage>
        <taxon>Bacteria</taxon>
        <taxon>Bacillati</taxon>
        <taxon>Actinomycetota</taxon>
        <taxon>Actinomycetes</taxon>
        <taxon>Kitasatosporales</taxon>
        <taxon>Streptomycetaceae</taxon>
        <taxon>Streptomyces</taxon>
    </lineage>
</organism>
<evidence type="ECO:0000313" key="1">
    <source>
        <dbReference type="EMBL" id="KAB7852535.1"/>
    </source>
</evidence>
<comment type="caution">
    <text evidence="1">The sequence shown here is derived from an EMBL/GenBank/DDBJ whole genome shotgun (WGS) entry which is preliminary data.</text>
</comment>
<gene>
    <name evidence="1" type="ORF">FRZ00_01780</name>
</gene>
<sequence>MTRARTADLLDTQARACAEMDSPLYATLLTRAAQDVRDGGPCADAVAPLEGAPGPAAVGLRLMGAVHALVLLGEAPDLAAHYSTAGGTADDPDAAWEPFRRAVADHPEHITAWMRRPPQTNEVGRANMLISGLLVTVTALATPEPPPVRLLELGTSGGLNLRADRFRVTAGDPATPRFSWGDPDSPVVLDGAWRDGTPPPRIADAAARVPALDVVERLGCDVDPLDPLDPADALALRAYVWPDHPARPTRLSGAIDLARRLPARVLGQGAADFLAGTDLRPGTLTVVWHSVMRQYVPPAEWARVETELARLRTAATGPQTGWFAHLAFEPRRIGDTHRFVLTARLGDGPEEVLAEAHPWGLDARACEVTSLTP</sequence>